<evidence type="ECO:0000256" key="10">
    <source>
        <dbReference type="PIRSR" id="PIRSR000445-2"/>
    </source>
</evidence>
<evidence type="ECO:0000259" key="15">
    <source>
        <dbReference type="Pfam" id="PF01488"/>
    </source>
</evidence>
<dbReference type="PANTHER" id="PTHR43013">
    <property type="entry name" value="GLUTAMYL-TRNA REDUCTASE"/>
    <property type="match status" value="1"/>
</dbReference>
<feature type="binding site" evidence="8 11">
    <location>
        <begin position="189"/>
        <end position="194"/>
    </location>
    <ligand>
        <name>NADP(+)</name>
        <dbReference type="ChEBI" id="CHEBI:58349"/>
    </ligand>
</feature>
<feature type="domain" description="Tetrapyrrole biosynthesis glutamyl-tRNA reductase dimerisation" evidence="14">
    <location>
        <begin position="341"/>
        <end position="423"/>
    </location>
</feature>
<proteinExistence type="inferred from homology"/>
<dbReference type="GO" id="GO:0050661">
    <property type="term" value="F:NADP binding"/>
    <property type="evidence" value="ECO:0007669"/>
    <property type="project" value="InterPro"/>
</dbReference>
<dbReference type="InterPro" id="IPR006151">
    <property type="entry name" value="Shikm_DH/Glu-tRNA_Rdtase"/>
</dbReference>
<dbReference type="STRING" id="28230.SAMN05878443_1647"/>
<dbReference type="InterPro" id="IPR018214">
    <property type="entry name" value="GluRdtase_CS"/>
</dbReference>
<evidence type="ECO:0000259" key="14">
    <source>
        <dbReference type="Pfam" id="PF00745"/>
    </source>
</evidence>
<dbReference type="InterPro" id="IPR036453">
    <property type="entry name" value="GluRdtase_dimer_dom_sf"/>
</dbReference>
<feature type="domain" description="Quinate/shikimate 5-dehydrogenase/glutamyl-tRNA reductase" evidence="15">
    <location>
        <begin position="173"/>
        <end position="319"/>
    </location>
</feature>
<dbReference type="InterPro" id="IPR015896">
    <property type="entry name" value="4pyrrol_synth_GluRdtase_dimer"/>
</dbReference>
<keyword evidence="6 8" id="KW-0627">Porphyrin biosynthesis</keyword>
<feature type="binding site" evidence="8 10">
    <location>
        <begin position="114"/>
        <end position="116"/>
    </location>
    <ligand>
        <name>substrate</name>
    </ligand>
</feature>
<comment type="miscellaneous">
    <text evidence="8">During catalysis, the active site Cys acts as a nucleophile attacking the alpha-carbonyl group of tRNA-bound glutamate with the formation of a thioester intermediate between enzyme and glutamate, and the concomitant release of tRNA(Glu). The thioester intermediate is finally reduced by direct hydride transfer from NADPH, to form the product GSA.</text>
</comment>
<dbReference type="SUPFAM" id="SSF51735">
    <property type="entry name" value="NAD(P)-binding Rossmann-fold domains"/>
    <property type="match status" value="1"/>
</dbReference>
<dbReference type="PIRSF" id="PIRSF000445">
    <property type="entry name" value="4pyrrol_synth_GluRdtase"/>
    <property type="match status" value="1"/>
</dbReference>
<comment type="subunit">
    <text evidence="8">Homodimer.</text>
</comment>
<dbReference type="Gene3D" id="3.40.50.720">
    <property type="entry name" value="NAD(P)-binding Rossmann-like Domain"/>
    <property type="match status" value="1"/>
</dbReference>
<dbReference type="GO" id="GO:0019353">
    <property type="term" value="P:protoporphyrinogen IX biosynthetic process from glutamate"/>
    <property type="evidence" value="ECO:0007669"/>
    <property type="project" value="TreeGrafter"/>
</dbReference>
<dbReference type="InterPro" id="IPR015895">
    <property type="entry name" value="4pyrrol_synth_GluRdtase_N"/>
</dbReference>
<accession>A0A1N6H5X4</accession>
<evidence type="ECO:0000256" key="2">
    <source>
        <dbReference type="ARBA" id="ARBA00005916"/>
    </source>
</evidence>
<gene>
    <name evidence="8" type="primary">hemA</name>
    <name evidence="17" type="ORF">SAMN05878443_1647</name>
</gene>
<dbReference type="eggNOG" id="COG0373">
    <property type="taxonomic scope" value="Bacteria"/>
</dbReference>
<dbReference type="NCBIfam" id="TIGR01035">
    <property type="entry name" value="hemA"/>
    <property type="match status" value="1"/>
</dbReference>
<evidence type="ECO:0000256" key="1">
    <source>
        <dbReference type="ARBA" id="ARBA00005059"/>
    </source>
</evidence>
<comment type="similarity">
    <text evidence="2 8 13">Belongs to the glutamyl-tRNA reductase family.</text>
</comment>
<feature type="binding site" evidence="8 10">
    <location>
        <position position="120"/>
    </location>
    <ligand>
        <name>substrate</name>
    </ligand>
</feature>
<evidence type="ECO:0000313" key="18">
    <source>
        <dbReference type="Proteomes" id="UP000184758"/>
    </source>
</evidence>
<comment type="pathway">
    <text evidence="1 8 13">Porphyrin-containing compound metabolism; protoporphyrin-IX biosynthesis; 5-aminolevulinate from L-glutamyl-tRNA(Glu): step 1/2.</text>
</comment>
<dbReference type="InterPro" id="IPR000343">
    <property type="entry name" value="4pyrrol_synth_GluRdtase"/>
</dbReference>
<name>A0A1N6H5X4_9LACT</name>
<evidence type="ECO:0000256" key="9">
    <source>
        <dbReference type="PIRSR" id="PIRSR000445-1"/>
    </source>
</evidence>
<keyword evidence="4 8" id="KW-0521">NADP</keyword>
<evidence type="ECO:0000256" key="4">
    <source>
        <dbReference type="ARBA" id="ARBA00022857"/>
    </source>
</evidence>
<dbReference type="HAMAP" id="MF_00087">
    <property type="entry name" value="Glu_tRNA_reductase"/>
    <property type="match status" value="1"/>
</dbReference>
<dbReference type="PANTHER" id="PTHR43013:SF1">
    <property type="entry name" value="GLUTAMYL-TRNA REDUCTASE"/>
    <property type="match status" value="1"/>
</dbReference>
<dbReference type="InterPro" id="IPR036343">
    <property type="entry name" value="GluRdtase_N_sf"/>
</dbReference>
<evidence type="ECO:0000256" key="5">
    <source>
        <dbReference type="ARBA" id="ARBA00023002"/>
    </source>
</evidence>
<dbReference type="UniPathway" id="UPA00251">
    <property type="reaction ID" value="UER00316"/>
</dbReference>
<dbReference type="InterPro" id="IPR036291">
    <property type="entry name" value="NAD(P)-bd_dom_sf"/>
</dbReference>
<feature type="active site" description="Nucleophile" evidence="8 9">
    <location>
        <position position="50"/>
    </location>
</feature>
<dbReference type="PROSITE" id="PS00747">
    <property type="entry name" value="GLUTR"/>
    <property type="match status" value="1"/>
</dbReference>
<evidence type="ECO:0000256" key="7">
    <source>
        <dbReference type="ARBA" id="ARBA00047464"/>
    </source>
</evidence>
<keyword evidence="5 8" id="KW-0560">Oxidoreductase</keyword>
<comment type="domain">
    <text evidence="8">Possesses an unusual extended V-shaped dimeric structure with each monomer consisting of three distinct domains arranged along a curved 'spinal' alpha-helix. The N-terminal catalytic domain specifically recognizes the glutamate moiety of the substrate. The second domain is the NADPH-binding domain, and the third C-terminal domain is responsible for dimerization.</text>
</comment>
<dbReference type="Pfam" id="PF05201">
    <property type="entry name" value="GlutR_N"/>
    <property type="match status" value="1"/>
</dbReference>
<dbReference type="Gene3D" id="3.30.460.30">
    <property type="entry name" value="Glutamyl-tRNA reductase, N-terminal domain"/>
    <property type="match status" value="1"/>
</dbReference>
<evidence type="ECO:0000256" key="6">
    <source>
        <dbReference type="ARBA" id="ARBA00023244"/>
    </source>
</evidence>
<organism evidence="17 18">
    <name type="scientific">Carnobacterium alterfunditum</name>
    <dbReference type="NCBI Taxonomy" id="28230"/>
    <lineage>
        <taxon>Bacteria</taxon>
        <taxon>Bacillati</taxon>
        <taxon>Bacillota</taxon>
        <taxon>Bacilli</taxon>
        <taxon>Lactobacillales</taxon>
        <taxon>Carnobacteriaceae</taxon>
        <taxon>Carnobacterium</taxon>
    </lineage>
</organism>
<comment type="catalytic activity">
    <reaction evidence="7 8 13">
        <text>(S)-4-amino-5-oxopentanoate + tRNA(Glu) + NADP(+) = L-glutamyl-tRNA(Glu) + NADPH + H(+)</text>
        <dbReference type="Rhea" id="RHEA:12344"/>
        <dbReference type="Rhea" id="RHEA-COMP:9663"/>
        <dbReference type="Rhea" id="RHEA-COMP:9680"/>
        <dbReference type="ChEBI" id="CHEBI:15378"/>
        <dbReference type="ChEBI" id="CHEBI:57501"/>
        <dbReference type="ChEBI" id="CHEBI:57783"/>
        <dbReference type="ChEBI" id="CHEBI:58349"/>
        <dbReference type="ChEBI" id="CHEBI:78442"/>
        <dbReference type="ChEBI" id="CHEBI:78520"/>
        <dbReference type="EC" id="1.2.1.70"/>
    </reaction>
</comment>
<dbReference type="SUPFAM" id="SSF69742">
    <property type="entry name" value="Glutamyl tRNA-reductase catalytic, N-terminal domain"/>
    <property type="match status" value="1"/>
</dbReference>
<evidence type="ECO:0000256" key="8">
    <source>
        <dbReference type="HAMAP-Rule" id="MF_00087"/>
    </source>
</evidence>
<feature type="domain" description="Glutamyl-tRNA reductase N-terminal" evidence="16">
    <location>
        <begin position="7"/>
        <end position="156"/>
    </location>
</feature>
<feature type="binding site" evidence="8 10">
    <location>
        <position position="109"/>
    </location>
    <ligand>
        <name>substrate</name>
    </ligand>
</feature>
<comment type="function">
    <text evidence="8">Catalyzes the NADPH-dependent reduction of glutamyl-tRNA(Glu) to glutamate 1-semialdehyde (GSA).</text>
</comment>
<dbReference type="GO" id="GO:0008883">
    <property type="term" value="F:glutamyl-tRNA reductase activity"/>
    <property type="evidence" value="ECO:0007669"/>
    <property type="project" value="UniProtKB-UniRule"/>
</dbReference>
<evidence type="ECO:0000256" key="3">
    <source>
        <dbReference type="ARBA" id="ARBA00012970"/>
    </source>
</evidence>
<evidence type="ECO:0000313" key="17">
    <source>
        <dbReference type="EMBL" id="SIO15156.1"/>
    </source>
</evidence>
<feature type="site" description="Important for activity" evidence="8 12">
    <location>
        <position position="99"/>
    </location>
</feature>
<dbReference type="Proteomes" id="UP000184758">
    <property type="component" value="Unassembled WGS sequence"/>
</dbReference>
<sequence>MKILLYGVSHKTTPIEIRENYTIEEKKLPEQLAEIKSFLGVEEAVILSTCNRIEYYLYIDQTKFMHGEMLRYLSDHTGYEISEVISTSYGKSNYEAAEHLFKVATGLDSLIIGETQILSQVKQAFAVAIEQKTSGPILNSLFNKAISFSKKMHTKTNLDQLSYNPGTAAVKLYKEEWESIVDKRFLLIGSGKMVRLTAKTLFYQGSTHITLTGRNEQKVNDLAHELNLWAQTTRHSDVLNRYFFTADFDHLPMSIAVADGVIAATKAPYHLITEKTIEEMAAIRLTMKKQLFMDFAVPRNIEPSIQYIEGIQVFDMDQISFRLEEVDSDKEKIVRKITTNLNEEVAAFKQWYQERNAVPYLDELNEHMLELKEKTLTSLERKLPELTAHQILLINKHMHSMINQMKRKPIESLKEYARKNTSKESKNELELFAKALGISVGSEETEQPAEVLVAESQGISVETTNKTI</sequence>
<dbReference type="SUPFAM" id="SSF69075">
    <property type="entry name" value="Glutamyl tRNA-reductase dimerization domain"/>
    <property type="match status" value="1"/>
</dbReference>
<dbReference type="AlphaFoldDB" id="A0A1N6H5X4"/>
<evidence type="ECO:0000256" key="13">
    <source>
        <dbReference type="RuleBase" id="RU000584"/>
    </source>
</evidence>
<evidence type="ECO:0000256" key="12">
    <source>
        <dbReference type="PIRSR" id="PIRSR000445-4"/>
    </source>
</evidence>
<feature type="binding site" evidence="8 10">
    <location>
        <begin position="49"/>
        <end position="52"/>
    </location>
    <ligand>
        <name>substrate</name>
    </ligand>
</feature>
<evidence type="ECO:0000256" key="11">
    <source>
        <dbReference type="PIRSR" id="PIRSR000445-3"/>
    </source>
</evidence>
<dbReference type="FunFam" id="3.30.460.30:FF:000001">
    <property type="entry name" value="Glutamyl-tRNA reductase"/>
    <property type="match status" value="1"/>
</dbReference>
<dbReference type="EMBL" id="FSRN01000001">
    <property type="protein sequence ID" value="SIO15156.1"/>
    <property type="molecule type" value="Genomic_DNA"/>
</dbReference>
<reference evidence="18" key="1">
    <citation type="submission" date="2016-11" db="EMBL/GenBank/DDBJ databases">
        <authorList>
            <person name="Varghese N."/>
            <person name="Submissions S."/>
        </authorList>
    </citation>
    <scope>NUCLEOTIDE SEQUENCE [LARGE SCALE GENOMIC DNA]</scope>
    <source>
        <strain evidence="18">313</strain>
    </source>
</reference>
<dbReference type="Pfam" id="PF00745">
    <property type="entry name" value="GlutR_dimer"/>
    <property type="match status" value="1"/>
</dbReference>
<evidence type="ECO:0000259" key="16">
    <source>
        <dbReference type="Pfam" id="PF05201"/>
    </source>
</evidence>
<dbReference type="EC" id="1.2.1.70" evidence="3 8"/>
<dbReference type="Pfam" id="PF01488">
    <property type="entry name" value="Shikimate_DH"/>
    <property type="match status" value="1"/>
</dbReference>
<protein>
    <recommendedName>
        <fullName evidence="3 8">Glutamyl-tRNA reductase</fullName>
        <shortName evidence="8">GluTR</shortName>
        <ecNumber evidence="3 8">1.2.1.70</ecNumber>
    </recommendedName>
</protein>
<keyword evidence="18" id="KW-1185">Reference proteome</keyword>